<keyword evidence="3" id="KW-0902">Two-component regulatory system</keyword>
<dbReference type="InterPro" id="IPR050482">
    <property type="entry name" value="Sensor_HK_TwoCompSys"/>
</dbReference>
<dbReference type="AlphaFoldDB" id="A0A4R2H4Z4"/>
<dbReference type="InterPro" id="IPR003018">
    <property type="entry name" value="GAF"/>
</dbReference>
<gene>
    <name evidence="5" type="ORF">EV652_112225</name>
</gene>
<dbReference type="SUPFAM" id="SSF55874">
    <property type="entry name" value="ATPase domain of HSP90 chaperone/DNA topoisomerase II/histidine kinase"/>
    <property type="match status" value="1"/>
</dbReference>
<dbReference type="Proteomes" id="UP000294508">
    <property type="component" value="Unassembled WGS sequence"/>
</dbReference>
<dbReference type="SUPFAM" id="SSF55781">
    <property type="entry name" value="GAF domain-like"/>
    <property type="match status" value="2"/>
</dbReference>
<dbReference type="InterPro" id="IPR003594">
    <property type="entry name" value="HATPase_dom"/>
</dbReference>
<evidence type="ECO:0000256" key="2">
    <source>
        <dbReference type="ARBA" id="ARBA00022777"/>
    </source>
</evidence>
<dbReference type="Pfam" id="PF02518">
    <property type="entry name" value="HATPase_c"/>
    <property type="match status" value="1"/>
</dbReference>
<dbReference type="EMBL" id="SLWN01000012">
    <property type="protein sequence ID" value="TCO20479.1"/>
    <property type="molecule type" value="Genomic_DNA"/>
</dbReference>
<dbReference type="GO" id="GO:0000155">
    <property type="term" value="F:phosphorelay sensor kinase activity"/>
    <property type="evidence" value="ECO:0007669"/>
    <property type="project" value="InterPro"/>
</dbReference>
<sequence length="534" mass="57758">MDKALLDAVIGIGTDLDLSGTLDRIVTAACELVGARYGALGVVGPDGKRLVRFITHGVTEEEVAAIGPTPEGHGLLGLLIEQPVPLRLEDLTAHPQSFGFPPNHPPMKRFLGVPIRTRGHVYGNLYLTEKTAGAHFTEEDEHAVTALAAAAGVVIDNARLYADTERRRRWHEVTAEITQLMLGDFDPVDALRLIARRAREVSDSRIGVVMLFHDDELVIEAIDGPEEFQQYVGERMPADLPGLADVLQGGRQAVVDDLAQLVKDSGRLVDVPEIESLGRTIVARLPAGTHVTGGLLLVAAERGAVLGVTVGTDLVRMFASQATLALDRAQAQRDQSMIAVLEDRDRIARDLHDLVIQRLFATGLQLQGIHRMVDVDVQQRIGRAVEDIDATIRDLRAAIFALHHQPGHRSLRADVQSLVAEYAESLGFRPRLTCEGPLDTAVPVTVRPQILAAIRESLSNVVRHAQASEVTVDVIVANGEVITRVADNGVGFDAGHRQSGLLNLRERAETLGGTVLVQSNQTHGTMVELRAPLG</sequence>
<dbReference type="Pfam" id="PF07730">
    <property type="entry name" value="HisKA_3"/>
    <property type="match status" value="1"/>
</dbReference>
<dbReference type="InterPro" id="IPR029016">
    <property type="entry name" value="GAF-like_dom_sf"/>
</dbReference>
<evidence type="ECO:0000313" key="5">
    <source>
        <dbReference type="EMBL" id="TCO20479.1"/>
    </source>
</evidence>
<proteinExistence type="predicted"/>
<feature type="domain" description="GAF" evidence="4">
    <location>
        <begin position="17"/>
        <end position="165"/>
    </location>
</feature>
<keyword evidence="1" id="KW-0808">Transferase</keyword>
<protein>
    <submittedName>
        <fullName evidence="5">Histidine kinase</fullName>
    </submittedName>
</protein>
<evidence type="ECO:0000259" key="4">
    <source>
        <dbReference type="SMART" id="SM00065"/>
    </source>
</evidence>
<dbReference type="PANTHER" id="PTHR24421">
    <property type="entry name" value="NITRATE/NITRITE SENSOR PROTEIN NARX-RELATED"/>
    <property type="match status" value="1"/>
</dbReference>
<comment type="caution">
    <text evidence="5">The sequence shown here is derived from an EMBL/GenBank/DDBJ whole genome shotgun (WGS) entry which is preliminary data.</text>
</comment>
<evidence type="ECO:0000256" key="3">
    <source>
        <dbReference type="ARBA" id="ARBA00023012"/>
    </source>
</evidence>
<keyword evidence="6" id="KW-1185">Reference proteome</keyword>
<evidence type="ECO:0000313" key="6">
    <source>
        <dbReference type="Proteomes" id="UP000294508"/>
    </source>
</evidence>
<dbReference type="Gene3D" id="3.30.565.10">
    <property type="entry name" value="Histidine kinase-like ATPase, C-terminal domain"/>
    <property type="match status" value="1"/>
</dbReference>
<dbReference type="GO" id="GO:0016020">
    <property type="term" value="C:membrane"/>
    <property type="evidence" value="ECO:0007669"/>
    <property type="project" value="InterPro"/>
</dbReference>
<accession>A0A4R2H4Z4</accession>
<name>A0A4R2H4Z4_9ACTN</name>
<organism evidence="5 6">
    <name type="scientific">Kribbella steppae</name>
    <dbReference type="NCBI Taxonomy" id="2512223"/>
    <lineage>
        <taxon>Bacteria</taxon>
        <taxon>Bacillati</taxon>
        <taxon>Actinomycetota</taxon>
        <taxon>Actinomycetes</taxon>
        <taxon>Propionibacteriales</taxon>
        <taxon>Kribbellaceae</taxon>
        <taxon>Kribbella</taxon>
    </lineage>
</organism>
<dbReference type="PANTHER" id="PTHR24421:SF56">
    <property type="entry name" value="OXYGEN SENSOR HISTIDINE KINASE RESPONSE REGULATOR DOST"/>
    <property type="match status" value="1"/>
</dbReference>
<dbReference type="Gene3D" id="1.20.5.1930">
    <property type="match status" value="1"/>
</dbReference>
<keyword evidence="2 5" id="KW-0418">Kinase</keyword>
<dbReference type="Pfam" id="PF13185">
    <property type="entry name" value="GAF_2"/>
    <property type="match status" value="1"/>
</dbReference>
<evidence type="ECO:0000256" key="1">
    <source>
        <dbReference type="ARBA" id="ARBA00022679"/>
    </source>
</evidence>
<dbReference type="CDD" id="cd16917">
    <property type="entry name" value="HATPase_UhpB-NarQ-NarX-like"/>
    <property type="match status" value="1"/>
</dbReference>
<dbReference type="SMART" id="SM00065">
    <property type="entry name" value="GAF"/>
    <property type="match status" value="1"/>
</dbReference>
<reference evidence="5 6" key="1">
    <citation type="journal article" date="2015" name="Stand. Genomic Sci.">
        <title>Genomic Encyclopedia of Bacterial and Archaeal Type Strains, Phase III: the genomes of soil and plant-associated and newly described type strains.</title>
        <authorList>
            <person name="Whitman W.B."/>
            <person name="Woyke T."/>
            <person name="Klenk H.P."/>
            <person name="Zhou Y."/>
            <person name="Lilburn T.G."/>
            <person name="Beck B.J."/>
            <person name="De Vos P."/>
            <person name="Vandamme P."/>
            <person name="Eisen J.A."/>
            <person name="Garrity G."/>
            <person name="Hugenholtz P."/>
            <person name="Kyrpides N.C."/>
        </authorList>
    </citation>
    <scope>NUCLEOTIDE SEQUENCE [LARGE SCALE GENOMIC DNA]</scope>
    <source>
        <strain evidence="5 6">VKM Ac-2572</strain>
    </source>
</reference>
<dbReference type="GO" id="GO:0046983">
    <property type="term" value="F:protein dimerization activity"/>
    <property type="evidence" value="ECO:0007669"/>
    <property type="project" value="InterPro"/>
</dbReference>
<dbReference type="InterPro" id="IPR036890">
    <property type="entry name" value="HATPase_C_sf"/>
</dbReference>
<dbReference type="Gene3D" id="3.30.450.40">
    <property type="match status" value="2"/>
</dbReference>
<dbReference type="InterPro" id="IPR011712">
    <property type="entry name" value="Sig_transdc_His_kin_sub3_dim/P"/>
</dbReference>